<reference evidence="18" key="1">
    <citation type="submission" date="2025-08" db="UniProtKB">
        <authorList>
            <consortium name="RefSeq"/>
        </authorList>
    </citation>
    <scope>IDENTIFICATION</scope>
    <source>
        <tissue evidence="18">Gonads</tissue>
    </source>
</reference>
<name>A0A1S3ICT4_LINAN</name>
<dbReference type="InterPro" id="IPR018359">
    <property type="entry name" value="Bromodomain_CS"/>
</dbReference>
<feature type="region of interest" description="Disordered" evidence="13">
    <location>
        <begin position="140"/>
        <end position="160"/>
    </location>
</feature>
<keyword evidence="5" id="KW-0862">Zinc</keyword>
<feature type="compositionally biased region" description="Polar residues" evidence="13">
    <location>
        <begin position="725"/>
        <end position="734"/>
    </location>
</feature>
<evidence type="ECO:0000256" key="12">
    <source>
        <dbReference type="PROSITE-ProRule" id="PRU00146"/>
    </source>
</evidence>
<dbReference type="Pfam" id="PF02791">
    <property type="entry name" value="DDT"/>
    <property type="match status" value="1"/>
</dbReference>
<feature type="compositionally biased region" description="Acidic residues" evidence="13">
    <location>
        <begin position="429"/>
        <end position="446"/>
    </location>
</feature>
<dbReference type="FunCoup" id="A0A1S3ICT4">
    <property type="interactions" value="1173"/>
</dbReference>
<feature type="region of interest" description="Disordered" evidence="13">
    <location>
        <begin position="1"/>
        <end position="55"/>
    </location>
</feature>
<dbReference type="STRING" id="7574.A0A1S3ICT4"/>
<evidence type="ECO:0000256" key="13">
    <source>
        <dbReference type="SAM" id="MobiDB-lite"/>
    </source>
</evidence>
<dbReference type="Pfam" id="PF00439">
    <property type="entry name" value="Bromodomain"/>
    <property type="match status" value="1"/>
</dbReference>
<dbReference type="GO" id="GO:0005634">
    <property type="term" value="C:nucleus"/>
    <property type="evidence" value="ECO:0007669"/>
    <property type="project" value="UniProtKB-SubCell"/>
</dbReference>
<dbReference type="InterPro" id="IPR028941">
    <property type="entry name" value="WHIM2_dom"/>
</dbReference>
<evidence type="ECO:0000313" key="18">
    <source>
        <dbReference type="RefSeq" id="XP_013395978.1"/>
    </source>
</evidence>
<dbReference type="InterPro" id="IPR018501">
    <property type="entry name" value="DDT_dom"/>
</dbReference>
<dbReference type="OrthoDB" id="784962at2759"/>
<dbReference type="InParanoid" id="A0A1S3ICT4"/>
<dbReference type="InterPro" id="IPR036427">
    <property type="entry name" value="Bromodomain-like_sf"/>
</dbReference>
<dbReference type="SMART" id="SM00297">
    <property type="entry name" value="BROMO"/>
    <property type="match status" value="1"/>
</dbReference>
<evidence type="ECO:0000256" key="8">
    <source>
        <dbReference type="ARBA" id="ARBA00023117"/>
    </source>
</evidence>
<evidence type="ECO:0000256" key="11">
    <source>
        <dbReference type="PROSITE-ProRule" id="PRU00035"/>
    </source>
</evidence>
<evidence type="ECO:0000256" key="10">
    <source>
        <dbReference type="ARBA" id="ARBA00023242"/>
    </source>
</evidence>
<dbReference type="PANTHER" id="PTHR45915">
    <property type="entry name" value="TRANSCRIPTION INTERMEDIARY FACTOR"/>
    <property type="match status" value="1"/>
</dbReference>
<dbReference type="InterPro" id="IPR013083">
    <property type="entry name" value="Znf_RING/FYVE/PHD"/>
</dbReference>
<keyword evidence="7" id="KW-0175">Coiled coil</keyword>
<keyword evidence="9" id="KW-0804">Transcription</keyword>
<feature type="domain" description="PHD-type" evidence="15">
    <location>
        <begin position="1066"/>
        <end position="1116"/>
    </location>
</feature>
<evidence type="ECO:0000256" key="6">
    <source>
        <dbReference type="ARBA" id="ARBA00023015"/>
    </source>
</evidence>
<proteinExistence type="inferred from homology"/>
<dbReference type="CDD" id="cd05503">
    <property type="entry name" value="Bromo_BAZ2A_B_like"/>
    <property type="match status" value="1"/>
</dbReference>
<dbReference type="SMART" id="SM00571">
    <property type="entry name" value="DDT"/>
    <property type="match status" value="1"/>
</dbReference>
<evidence type="ECO:0000313" key="17">
    <source>
        <dbReference type="Proteomes" id="UP000085678"/>
    </source>
</evidence>
<dbReference type="PANTHER" id="PTHR45915:SF2">
    <property type="entry name" value="TOUTATIS, ISOFORM E"/>
    <property type="match status" value="1"/>
</dbReference>
<evidence type="ECO:0000256" key="3">
    <source>
        <dbReference type="ARBA" id="ARBA00022723"/>
    </source>
</evidence>
<dbReference type="PROSITE" id="PS00633">
    <property type="entry name" value="BROMODOMAIN_1"/>
    <property type="match status" value="1"/>
</dbReference>
<keyword evidence="10" id="KW-0539">Nucleus</keyword>
<keyword evidence="6" id="KW-0805">Transcription regulation</keyword>
<dbReference type="InterPro" id="IPR011011">
    <property type="entry name" value="Znf_FYVE_PHD"/>
</dbReference>
<dbReference type="Pfam" id="PF15613">
    <property type="entry name" value="WSD"/>
    <property type="match status" value="1"/>
</dbReference>
<keyword evidence="3" id="KW-0479">Metal-binding</keyword>
<dbReference type="Gene3D" id="1.20.920.10">
    <property type="entry name" value="Bromodomain-like"/>
    <property type="match status" value="1"/>
</dbReference>
<dbReference type="InterPro" id="IPR001487">
    <property type="entry name" value="Bromodomain"/>
</dbReference>
<dbReference type="SUPFAM" id="SSF57903">
    <property type="entry name" value="FYVE/PHD zinc finger"/>
    <property type="match status" value="2"/>
</dbReference>
<dbReference type="GO" id="GO:0000785">
    <property type="term" value="C:chromatin"/>
    <property type="evidence" value="ECO:0007669"/>
    <property type="project" value="UniProtKB-ARBA"/>
</dbReference>
<evidence type="ECO:0000259" key="15">
    <source>
        <dbReference type="PROSITE" id="PS50016"/>
    </source>
</evidence>
<gene>
    <name evidence="18" type="primary">LOC106163055</name>
</gene>
<feature type="region of interest" description="Disordered" evidence="13">
    <location>
        <begin position="631"/>
        <end position="651"/>
    </location>
</feature>
<dbReference type="Pfam" id="PF15612">
    <property type="entry name" value="WHIM1"/>
    <property type="match status" value="1"/>
</dbReference>
<feature type="region of interest" description="Disordered" evidence="13">
    <location>
        <begin position="375"/>
        <end position="468"/>
    </location>
</feature>
<dbReference type="InterPro" id="IPR037374">
    <property type="entry name" value="BAZ2A/B_Bromo"/>
</dbReference>
<dbReference type="PROSITE" id="PS50016">
    <property type="entry name" value="ZF_PHD_2"/>
    <property type="match status" value="2"/>
</dbReference>
<dbReference type="InterPro" id="IPR001965">
    <property type="entry name" value="Znf_PHD"/>
</dbReference>
<feature type="region of interest" description="Disordered" evidence="13">
    <location>
        <begin position="719"/>
        <end position="742"/>
    </location>
</feature>
<dbReference type="KEGG" id="lak:106163055"/>
<evidence type="ECO:0000259" key="16">
    <source>
        <dbReference type="PROSITE" id="PS50827"/>
    </source>
</evidence>
<accession>A0A1S3ICT4</accession>
<dbReference type="InterPro" id="IPR028942">
    <property type="entry name" value="WHIM1_dom"/>
</dbReference>
<dbReference type="GeneID" id="106163055"/>
<protein>
    <submittedName>
        <fullName evidence="18">Bromodomain adjacent to zinc finger domain protein 2B-like</fullName>
    </submittedName>
</protein>
<dbReference type="InterPro" id="IPR019787">
    <property type="entry name" value="Znf_PHD-finger"/>
</dbReference>
<feature type="compositionally biased region" description="Polar residues" evidence="13">
    <location>
        <begin position="633"/>
        <end position="649"/>
    </location>
</feature>
<organism evidence="17 18">
    <name type="scientific">Lingula anatina</name>
    <name type="common">Brachiopod</name>
    <name type="synonym">Lingula unguis</name>
    <dbReference type="NCBI Taxonomy" id="7574"/>
    <lineage>
        <taxon>Eukaryota</taxon>
        <taxon>Metazoa</taxon>
        <taxon>Spiralia</taxon>
        <taxon>Lophotrochozoa</taxon>
        <taxon>Brachiopoda</taxon>
        <taxon>Linguliformea</taxon>
        <taxon>Lingulata</taxon>
        <taxon>Lingulida</taxon>
        <taxon>Linguloidea</taxon>
        <taxon>Lingulidae</taxon>
        <taxon>Lingula</taxon>
    </lineage>
</organism>
<feature type="region of interest" description="Disordered" evidence="13">
    <location>
        <begin position="1003"/>
        <end position="1026"/>
    </location>
</feature>
<keyword evidence="4 12" id="KW-0863">Zinc-finger</keyword>
<evidence type="ECO:0000256" key="4">
    <source>
        <dbReference type="ARBA" id="ARBA00022771"/>
    </source>
</evidence>
<dbReference type="GO" id="GO:0008270">
    <property type="term" value="F:zinc ion binding"/>
    <property type="evidence" value="ECO:0007669"/>
    <property type="project" value="UniProtKB-KW"/>
</dbReference>
<comment type="subcellular location">
    <subcellularLocation>
        <location evidence="1">Nucleus</location>
    </subcellularLocation>
</comment>
<dbReference type="FunFam" id="3.30.40.10:FF:000199">
    <property type="entry name" value="Bromodomain adjacent to zinc finger domain 2B"/>
    <property type="match status" value="1"/>
</dbReference>
<dbReference type="InterPro" id="IPR019786">
    <property type="entry name" value="Zinc_finger_PHD-type_CS"/>
</dbReference>
<evidence type="ECO:0000256" key="9">
    <source>
        <dbReference type="ARBA" id="ARBA00023163"/>
    </source>
</evidence>
<evidence type="ECO:0000256" key="7">
    <source>
        <dbReference type="ARBA" id="ARBA00023054"/>
    </source>
</evidence>
<dbReference type="Pfam" id="PF00628">
    <property type="entry name" value="PHD"/>
    <property type="match status" value="2"/>
</dbReference>
<keyword evidence="17" id="KW-1185">Reference proteome</keyword>
<dbReference type="PRINTS" id="PR00503">
    <property type="entry name" value="BROMODOMAIN"/>
</dbReference>
<dbReference type="Proteomes" id="UP000085678">
    <property type="component" value="Unplaced"/>
</dbReference>
<feature type="compositionally biased region" description="Polar residues" evidence="13">
    <location>
        <begin position="383"/>
        <end position="421"/>
    </location>
</feature>
<feature type="compositionally biased region" description="Acidic residues" evidence="13">
    <location>
        <begin position="455"/>
        <end position="466"/>
    </location>
</feature>
<comment type="similarity">
    <text evidence="2">Belongs to the WAL family.</text>
</comment>
<dbReference type="PROSITE" id="PS01359">
    <property type="entry name" value="ZF_PHD_1"/>
    <property type="match status" value="1"/>
</dbReference>
<feature type="domain" description="PHD-type" evidence="15">
    <location>
        <begin position="1120"/>
        <end position="1167"/>
    </location>
</feature>
<dbReference type="SMART" id="SM00249">
    <property type="entry name" value="PHD"/>
    <property type="match status" value="2"/>
</dbReference>
<dbReference type="RefSeq" id="XP_013395978.1">
    <property type="nucleotide sequence ID" value="XM_013540524.1"/>
</dbReference>
<keyword evidence="8 11" id="KW-0103">Bromodomain</keyword>
<dbReference type="CDD" id="cd15545">
    <property type="entry name" value="PHD_BAZ2A_like"/>
    <property type="match status" value="1"/>
</dbReference>
<dbReference type="SUPFAM" id="SSF47370">
    <property type="entry name" value="Bromodomain"/>
    <property type="match status" value="1"/>
</dbReference>
<dbReference type="Gene3D" id="3.30.40.10">
    <property type="entry name" value="Zinc/RING finger domain, C3HC4 (zinc finger)"/>
    <property type="match status" value="2"/>
</dbReference>
<sequence>MAQRLEDITKKRKAEKQTLKEAATKAKQFRDEERRKQKEQMKLLKQQEKLQRQEQLRMEREMRAQHVVEARKRRKEELQSQRFAETLRKAKERELKRQQAVLLKEQERERQQHMMFVLNLERERRRQHMMLVKALENRRKLEEKERLKEEKKAEKRLTKQRKLEQKRLEIQMAKELKKPVEDMQLMDAKPLPTLNRIPGVKLPGPAFADCLMVVEFLHNFGNALGLDKDSIPSLNTIQMGMLNDEEELEEVLSLMTHLLKFALDDPGVPNPKEATTLLNEKITDVDLNENNISEVLRIFLVARNGSQDELTEQLKFRPYQAFNSTQKASLLGALCNELLCSKVITNEIERNIDTVSNLRRDKWVVEGKIRKMKHLQSKKFGKTSPSTSRAETTNGDSTMFNESSIFTMDNDDSSSVAPSGRSSKRGSDDEHEDGEDESGNESEGPEGEGHADAEAEHEEEEQVSQEELEKKIEKLTKQQGQYRNKVFDAAQKLRAMAFGQDRYKRRYWVLPYCGGIFVEGKESSELPTDDEKDSLKTEDQKCSLSVTENLEGNKVAENSDVKKEKGSTCKSPKIKTEMSTLPINGAVNIPDQKTQSEDKSSTNLFLQEPSTTKFSDLIQPKSEENSLKVATGSMDSKGNSSMTSPTSTPAKPGFMSIDSILKKDFVSSPSLLSSSCLTTTLSSTVNSTIDMVMKNHSVEPINQSWFSIIPRVPCDDSSIVHSPGTPKTKTSLETSHSSSFGSHSAFSPFQKLNSTPTFAGFQMGQIGNQQGYAYPGLPVFGSSPIPHSGPNSKPDTQGTSHGAIETVAGLKEVPAEALKQHSEPKPIPKELERGWWRITDPNQLKQVMRCLHMRGIRERALQKTVQKYNDYACTACSKGSKEATELEITDQDKKISQTEAGAPDPDPHDLWLPETALDLEISVLEDVESLEERIFNASLQVKGWKLPPKATEEEEVKLVSRTTIIKKDDEFYPLELAKERLVNLENNIERRYLKPPFIKSPELDMTKLTKPGNESPSSSDDSDTDDTTPALLLWRRAVTSATNPSQLMMCVLQLNKAIAWEKSIMKVSCQICHLDDNEAELLLCDSCDKGFHTYCFKPKMENIPDGDWYCYECISKASGHPHCLVCGRKNGKMAECDKCDKAYHIDCLNPPLPRLPRKYTCISCLMNKTKCKGKRGRKSKQEKELEILTEAAKAAGEKRSKEENAMDLTPCGIMLEELEDHEDGWPFLKPVNTRQFPQYRKVIKQPMDFATMRAKLEDNDYKTRQEFASDVRIIFDNCQTFNEDDSDVGQAGHNMRKYFEVRWKELCKIHS</sequence>
<feature type="domain" description="DDT" evidence="16">
    <location>
        <begin position="204"/>
        <end position="268"/>
    </location>
</feature>
<feature type="domain" description="Bromo" evidence="14">
    <location>
        <begin position="1219"/>
        <end position="1289"/>
    </location>
</feature>
<dbReference type="PROSITE" id="PS50827">
    <property type="entry name" value="DDT"/>
    <property type="match status" value="1"/>
</dbReference>
<evidence type="ECO:0000256" key="1">
    <source>
        <dbReference type="ARBA" id="ARBA00004123"/>
    </source>
</evidence>
<evidence type="ECO:0000256" key="5">
    <source>
        <dbReference type="ARBA" id="ARBA00022833"/>
    </source>
</evidence>
<dbReference type="PROSITE" id="PS50014">
    <property type="entry name" value="BROMODOMAIN_2"/>
    <property type="match status" value="1"/>
</dbReference>
<evidence type="ECO:0000259" key="14">
    <source>
        <dbReference type="PROSITE" id="PS50014"/>
    </source>
</evidence>
<evidence type="ECO:0000256" key="2">
    <source>
        <dbReference type="ARBA" id="ARBA00007444"/>
    </source>
</evidence>